<feature type="chain" id="PRO_5019071808" evidence="1">
    <location>
        <begin position="26"/>
        <end position="99"/>
    </location>
</feature>
<evidence type="ECO:0000313" key="2">
    <source>
        <dbReference type="EMBL" id="VCU10399.1"/>
    </source>
</evidence>
<name>A0A447CYQ6_9BRAD</name>
<proteinExistence type="predicted"/>
<sequence length="99" mass="10944">MRPMSCFAVLAVAVALPMSAGPVQAGLLHAGLMQASLMGTVAGALSAPDDIHSISFWAKPYPYGYRWRKTPCYRKVPECVRYVPETVCDTRLRPVWTCR</sequence>
<reference evidence="3" key="1">
    <citation type="submission" date="2018-10" db="EMBL/GenBank/DDBJ databases">
        <authorList>
            <person name="Peiro R."/>
            <person name="Begona"/>
            <person name="Cbmso G."/>
            <person name="Lopez M."/>
            <person name="Gonzalez S."/>
            <person name="Sacristan E."/>
            <person name="Castillo E."/>
        </authorList>
    </citation>
    <scope>NUCLEOTIDE SEQUENCE [LARGE SCALE GENOMIC DNA]</scope>
</reference>
<keyword evidence="1" id="KW-0732">Signal</keyword>
<keyword evidence="3" id="KW-1185">Reference proteome</keyword>
<evidence type="ECO:0000313" key="3">
    <source>
        <dbReference type="Proteomes" id="UP000289200"/>
    </source>
</evidence>
<dbReference type="Proteomes" id="UP000289200">
    <property type="component" value="Unassembled WGS sequence"/>
</dbReference>
<dbReference type="AlphaFoldDB" id="A0A447CYQ6"/>
<organism evidence="2 3">
    <name type="scientific">Rhodoplanes serenus</name>
    <dbReference type="NCBI Taxonomy" id="200615"/>
    <lineage>
        <taxon>Bacteria</taxon>
        <taxon>Pseudomonadati</taxon>
        <taxon>Pseudomonadota</taxon>
        <taxon>Alphaproteobacteria</taxon>
        <taxon>Hyphomicrobiales</taxon>
        <taxon>Nitrobacteraceae</taxon>
        <taxon>Rhodoplanes</taxon>
    </lineage>
</organism>
<evidence type="ECO:0000256" key="1">
    <source>
        <dbReference type="SAM" id="SignalP"/>
    </source>
</evidence>
<dbReference type="EMBL" id="UWOC01000169">
    <property type="protein sequence ID" value="VCU10399.1"/>
    <property type="molecule type" value="Genomic_DNA"/>
</dbReference>
<accession>A0A447CYQ6</accession>
<protein>
    <submittedName>
        <fullName evidence="2">Uncharacterized protein</fullName>
    </submittedName>
</protein>
<feature type="signal peptide" evidence="1">
    <location>
        <begin position="1"/>
        <end position="25"/>
    </location>
</feature>
<comment type="caution">
    <text evidence="2">The sequence shown here is derived from an EMBL/GenBank/DDBJ whole genome shotgun (WGS) entry which is preliminary data.</text>
</comment>
<gene>
    <name evidence="2" type="ORF">RHODGE_RHODGE_03589</name>
</gene>